<dbReference type="Gene3D" id="1.10.472.80">
    <property type="entry name" value="Ypt/Rab-GAP domain of gyp1p, domain 3"/>
    <property type="match status" value="1"/>
</dbReference>
<evidence type="ECO:0000256" key="1">
    <source>
        <dbReference type="ARBA" id="ARBA00022468"/>
    </source>
</evidence>
<evidence type="ECO:0000313" key="7">
    <source>
        <dbReference type="Proteomes" id="UP000274131"/>
    </source>
</evidence>
<evidence type="ECO:0000259" key="5">
    <source>
        <dbReference type="PROSITE" id="PS50826"/>
    </source>
</evidence>
<dbReference type="Pfam" id="PF00566">
    <property type="entry name" value="RabGAP-TBC"/>
    <property type="match status" value="1"/>
</dbReference>
<dbReference type="WBParaSite" id="EVEC_0001095201-mRNA-1">
    <property type="protein sequence ID" value="EVEC_0001095201-mRNA-1"/>
    <property type="gene ID" value="EVEC_0001095201"/>
</dbReference>
<evidence type="ECO:0000256" key="2">
    <source>
        <dbReference type="ARBA" id="ARBA00034124"/>
    </source>
</evidence>
<dbReference type="CDD" id="cd15784">
    <property type="entry name" value="PH_RUTBC"/>
    <property type="match status" value="1"/>
</dbReference>
<dbReference type="InterPro" id="IPR021935">
    <property type="entry name" value="SGSM1/2_RBD"/>
</dbReference>
<dbReference type="GO" id="GO:0005096">
    <property type="term" value="F:GTPase activator activity"/>
    <property type="evidence" value="ECO:0007669"/>
    <property type="project" value="UniProtKB-KW"/>
</dbReference>
<proteinExistence type="inferred from homology"/>
<dbReference type="STRING" id="51028.A0A0N4VJD1"/>
<dbReference type="PROSITE" id="PS50826">
    <property type="entry name" value="RUN"/>
    <property type="match status" value="1"/>
</dbReference>
<dbReference type="InterPro" id="IPR035969">
    <property type="entry name" value="Rab-GAP_TBC_sf"/>
</dbReference>
<protein>
    <submittedName>
        <fullName evidence="8">RUN domain-containing protein</fullName>
    </submittedName>
</protein>
<dbReference type="AlphaFoldDB" id="A0A0N4VJD1"/>
<dbReference type="GO" id="GO:0031410">
    <property type="term" value="C:cytoplasmic vesicle"/>
    <property type="evidence" value="ECO:0007669"/>
    <property type="project" value="UniProtKB-ARBA"/>
</dbReference>
<organism evidence="8">
    <name type="scientific">Enterobius vermicularis</name>
    <name type="common">Human pinworm</name>
    <dbReference type="NCBI Taxonomy" id="51028"/>
    <lineage>
        <taxon>Eukaryota</taxon>
        <taxon>Metazoa</taxon>
        <taxon>Ecdysozoa</taxon>
        <taxon>Nematoda</taxon>
        <taxon>Chromadorea</taxon>
        <taxon>Rhabditida</taxon>
        <taxon>Spirurina</taxon>
        <taxon>Oxyuridomorpha</taxon>
        <taxon>Oxyuroidea</taxon>
        <taxon>Oxyuridae</taxon>
        <taxon>Enterobius</taxon>
    </lineage>
</organism>
<reference evidence="6 7" key="2">
    <citation type="submission" date="2018-10" db="EMBL/GenBank/DDBJ databases">
        <authorList>
            <consortium name="Pathogen Informatics"/>
        </authorList>
    </citation>
    <scope>NUCLEOTIDE SEQUENCE [LARGE SCALE GENOMIC DNA]</scope>
</reference>
<feature type="compositionally biased region" description="Basic and acidic residues" evidence="3">
    <location>
        <begin position="486"/>
        <end position="501"/>
    </location>
</feature>
<name>A0A0N4VJD1_ENTVE</name>
<dbReference type="SUPFAM" id="SSF140741">
    <property type="entry name" value="RUN domain-like"/>
    <property type="match status" value="1"/>
</dbReference>
<dbReference type="SMART" id="SM00164">
    <property type="entry name" value="TBC"/>
    <property type="match status" value="1"/>
</dbReference>
<accession>A0A0N4VJD1</accession>
<dbReference type="Pfam" id="PF02759">
    <property type="entry name" value="RUN"/>
    <property type="match status" value="1"/>
</dbReference>
<dbReference type="Gene3D" id="2.30.29.230">
    <property type="match status" value="1"/>
</dbReference>
<evidence type="ECO:0000313" key="8">
    <source>
        <dbReference type="WBParaSite" id="EVEC_0001095201-mRNA-1"/>
    </source>
</evidence>
<feature type="domain" description="Rab-GAP TBC" evidence="4">
    <location>
        <begin position="600"/>
        <end position="904"/>
    </location>
</feature>
<dbReference type="Pfam" id="PF12068">
    <property type="entry name" value="PH_RBD"/>
    <property type="match status" value="1"/>
</dbReference>
<dbReference type="Gene3D" id="1.20.58.900">
    <property type="match status" value="1"/>
</dbReference>
<dbReference type="InterPro" id="IPR000195">
    <property type="entry name" value="Rab-GAP-TBC_dom"/>
</dbReference>
<feature type="domain" description="RUN" evidence="5">
    <location>
        <begin position="76"/>
        <end position="209"/>
    </location>
</feature>
<dbReference type="PROSITE" id="PS50086">
    <property type="entry name" value="TBC_RABGAP"/>
    <property type="match status" value="1"/>
</dbReference>
<dbReference type="InterPro" id="IPR037213">
    <property type="entry name" value="Run_dom_sf"/>
</dbReference>
<dbReference type="Gene3D" id="1.10.8.270">
    <property type="entry name" value="putative rabgap domain of human tbc1 domain family member 14 like domains"/>
    <property type="match status" value="1"/>
</dbReference>
<reference evidence="8" key="1">
    <citation type="submission" date="2017-02" db="UniProtKB">
        <authorList>
            <consortium name="WormBaseParasite"/>
        </authorList>
    </citation>
    <scope>IDENTIFICATION</scope>
</reference>
<feature type="region of interest" description="Disordered" evidence="3">
    <location>
        <begin position="464"/>
        <end position="501"/>
    </location>
</feature>
<evidence type="ECO:0000256" key="3">
    <source>
        <dbReference type="SAM" id="MobiDB-lite"/>
    </source>
</evidence>
<dbReference type="SUPFAM" id="SSF47923">
    <property type="entry name" value="Ypt/Rab-GAP domain of gyp1p"/>
    <property type="match status" value="2"/>
</dbReference>
<dbReference type="OrthoDB" id="10264062at2759"/>
<evidence type="ECO:0000313" key="6">
    <source>
        <dbReference type="EMBL" id="VDD95526.1"/>
    </source>
</evidence>
<keyword evidence="7" id="KW-1185">Reference proteome</keyword>
<evidence type="ECO:0000259" key="4">
    <source>
        <dbReference type="PROSITE" id="PS50086"/>
    </source>
</evidence>
<dbReference type="PANTHER" id="PTHR22957">
    <property type="entry name" value="TBC1 DOMAIN FAMILY MEMBER GTPASE-ACTIVATING PROTEIN"/>
    <property type="match status" value="1"/>
</dbReference>
<gene>
    <name evidence="6" type="ORF">EVEC_LOCUS10277</name>
</gene>
<dbReference type="InterPro" id="IPR004012">
    <property type="entry name" value="Run_dom"/>
</dbReference>
<feature type="compositionally biased region" description="Polar residues" evidence="3">
    <location>
        <begin position="464"/>
        <end position="484"/>
    </location>
</feature>
<comment type="similarity">
    <text evidence="2">Belongs to the RUTBC family.</text>
</comment>
<dbReference type="Proteomes" id="UP000274131">
    <property type="component" value="Unassembled WGS sequence"/>
</dbReference>
<dbReference type="InterPro" id="IPR037745">
    <property type="entry name" value="SGSM1/2"/>
</dbReference>
<dbReference type="EMBL" id="UXUI01010695">
    <property type="protein sequence ID" value="VDD95526.1"/>
    <property type="molecule type" value="Genomic_DNA"/>
</dbReference>
<keyword evidence="1" id="KW-0343">GTPase activation</keyword>
<sequence length="904" mass="103884">MRQYSAREECVAKIIPERKISEGNYLQYFDVRNFTTSDPSLETSSKIEKQKEQLLTTLKREVKFIMEESVTRRSINLYSNYVTSLCAAVEQCLLNGLKRRLLGLFGARSTFALVHNISKYCPQASEILNLVTEAEKDESLNTSVNFFWIRIALASRNLPPVLEFIHTSSQCKKYYEKTALMLDAVKGGVVAALLVGPCEFSYSVSIRPEECWSDDPTADELVQRHRMHSICSSPVRSPRRPPLSVLKSGSSIVNNVTSCNTPMCIFGRDYVFSLHQNMKTSLLYGKNNVTVTLSPDGPTMKGYFSLHQISKGNLIIKWTPNQLMHSNSQPTSASVDTSECDWLWRHAINVDVNDIIYIHVHQNNEDSPATLVFVGGDGVQHSPIRFAFGQHAVLFLNCLETGLQPYRRLDPPLWLSKSKGKMLPKLRRRTSMVVAETDKHDSTEEYELHDYVFRIVPLIDCPQTSSSSNKTDSGVPTTETSSSRPKPADVEKLRNPVERRTESDSVVDRLVKQNLRTACVSMRKQILARAFYGWLAYTGHLKTIRTHLSALIQDEVIEDDDIFGPVDEKCWMECRATKTVLKEAENIFLRRVYLHGIRGSNTRKLRQETWPYLINLLDWDEDLEIMIPRFKKLYDADFDAWKKIESKVIVRDEEAFTAARLRQHSNSGDLNFPTRGLSLTNDVFDDNDAAKEISLDPVNQDPLDVFGTNLHRVQKDVERCDRQYTYYAKTENREKLKNVLCTYVWRNMDDGYMQGMCDLAAPLLVLYDDESLALAMFECVMLRMRHYFPSGSKMDDSLSNMRFLIQNEFKQNLELTYPQLFQVWEVMMAASHLITSHFQLFFALAIVSTYRHIIIDNHMDYADVIKFFNEMAERYDAQELLETAKNHLGHLQAIVLELKQKINH</sequence>
<dbReference type="PANTHER" id="PTHR22957:SF502">
    <property type="entry name" value="SMALL G PROTEIN SIGNALING MODULATOR 2-RELATED"/>
    <property type="match status" value="1"/>
</dbReference>